<evidence type="ECO:0000313" key="2">
    <source>
        <dbReference type="Proteomes" id="UP000218418"/>
    </source>
</evidence>
<reference evidence="1 2" key="1">
    <citation type="submission" date="2017-06" db="EMBL/GenBank/DDBJ databases">
        <title>Genome sequencing of cyanobaciteial culture collection at National Institute for Environmental Studies (NIES).</title>
        <authorList>
            <person name="Hirose Y."/>
            <person name="Shimura Y."/>
            <person name="Fujisawa T."/>
            <person name="Nakamura Y."/>
            <person name="Kawachi M."/>
        </authorList>
    </citation>
    <scope>NUCLEOTIDE SEQUENCE [LARGE SCALE GENOMIC DNA]</scope>
    <source>
        <strain evidence="1 2">NIES-267</strain>
    </source>
</reference>
<organism evidence="1 2">
    <name type="scientific">Calothrix parasitica NIES-267</name>
    <dbReference type="NCBI Taxonomy" id="1973488"/>
    <lineage>
        <taxon>Bacteria</taxon>
        <taxon>Bacillati</taxon>
        <taxon>Cyanobacteriota</taxon>
        <taxon>Cyanophyceae</taxon>
        <taxon>Nostocales</taxon>
        <taxon>Calotrichaceae</taxon>
        <taxon>Calothrix</taxon>
    </lineage>
</organism>
<dbReference type="Proteomes" id="UP000218418">
    <property type="component" value="Chromosome"/>
</dbReference>
<dbReference type="OrthoDB" id="484150at2"/>
<protein>
    <submittedName>
        <fullName evidence="1">Uncharacterized protein</fullName>
    </submittedName>
</protein>
<evidence type="ECO:0000313" key="1">
    <source>
        <dbReference type="EMBL" id="BAY87429.1"/>
    </source>
</evidence>
<dbReference type="EMBL" id="AP018227">
    <property type="protein sequence ID" value="BAY87429.1"/>
    <property type="molecule type" value="Genomic_DNA"/>
</dbReference>
<keyword evidence="2" id="KW-1185">Reference proteome</keyword>
<dbReference type="AlphaFoldDB" id="A0A1Z4M1S4"/>
<accession>A0A1Z4M1S4</accession>
<proteinExistence type="predicted"/>
<sequence length="155" mass="17868">MDKLLDETASREISAQIESKSKKPFDNAYKAVLVTEGGVYAQGFLVLKRKSSYQLLEHAWIEVDSRIIDPNLPHLTKESQEMWYFTAQTFTIKKLKKIIEESKEDYPEDDPLPIYGDTPYEYYGEVMLGGQEYLSAYELAAAKYQELNQPNPDNN</sequence>
<name>A0A1Z4M1S4_9CYAN</name>
<gene>
    <name evidence="1" type="ORF">NIES267_69510</name>
</gene>